<protein>
    <submittedName>
        <fullName evidence="2 4">Uncharacterized protein</fullName>
    </submittedName>
</protein>
<keyword evidence="1" id="KW-0472">Membrane</keyword>
<sequence>MKQYLTMFIHCRHQSQQQREDQNILVFAAKHQLKTFLKKLVSLIMLLFHYIIIF</sequence>
<dbReference type="Proteomes" id="UP000279833">
    <property type="component" value="Unassembled WGS sequence"/>
</dbReference>
<evidence type="ECO:0000313" key="2">
    <source>
        <dbReference type="EMBL" id="VDP74003.1"/>
    </source>
</evidence>
<dbReference type="EMBL" id="UZAK01045497">
    <property type="protein sequence ID" value="VDP74003.1"/>
    <property type="molecule type" value="Genomic_DNA"/>
</dbReference>
<evidence type="ECO:0000313" key="4">
    <source>
        <dbReference type="WBParaSite" id="SCUD_0002100101-mRNA-1"/>
    </source>
</evidence>
<keyword evidence="1" id="KW-1133">Transmembrane helix</keyword>
<proteinExistence type="predicted"/>
<reference evidence="4" key="1">
    <citation type="submission" date="2016-06" db="UniProtKB">
        <authorList>
            <consortium name="WormBaseParasite"/>
        </authorList>
    </citation>
    <scope>IDENTIFICATION</scope>
</reference>
<organism evidence="4">
    <name type="scientific">Schistosoma curassoni</name>
    <dbReference type="NCBI Taxonomy" id="6186"/>
    <lineage>
        <taxon>Eukaryota</taxon>
        <taxon>Metazoa</taxon>
        <taxon>Spiralia</taxon>
        <taxon>Lophotrochozoa</taxon>
        <taxon>Platyhelminthes</taxon>
        <taxon>Trematoda</taxon>
        <taxon>Digenea</taxon>
        <taxon>Strigeidida</taxon>
        <taxon>Schistosomatoidea</taxon>
        <taxon>Schistosomatidae</taxon>
        <taxon>Schistosoma</taxon>
    </lineage>
</organism>
<dbReference type="AlphaFoldDB" id="A0A183L0Z9"/>
<keyword evidence="1" id="KW-0812">Transmembrane</keyword>
<accession>A0A183L0Z9</accession>
<evidence type="ECO:0000256" key="1">
    <source>
        <dbReference type="SAM" id="Phobius"/>
    </source>
</evidence>
<dbReference type="WBParaSite" id="SCUD_0002100101-mRNA-1">
    <property type="protein sequence ID" value="SCUD_0002100101-mRNA-1"/>
    <property type="gene ID" value="SCUD_0002100101"/>
</dbReference>
<name>A0A183L0Z9_9TREM</name>
<evidence type="ECO:0000313" key="3">
    <source>
        <dbReference type="Proteomes" id="UP000279833"/>
    </source>
</evidence>
<keyword evidence="3" id="KW-1185">Reference proteome</keyword>
<feature type="transmembrane region" description="Helical" evidence="1">
    <location>
        <begin position="36"/>
        <end position="53"/>
    </location>
</feature>
<reference evidence="2 3" key="2">
    <citation type="submission" date="2018-11" db="EMBL/GenBank/DDBJ databases">
        <authorList>
            <consortium name="Pathogen Informatics"/>
        </authorList>
    </citation>
    <scope>NUCLEOTIDE SEQUENCE [LARGE SCALE GENOMIC DNA]</scope>
    <source>
        <strain evidence="2">Dakar</strain>
        <strain evidence="3">Dakar, Senegal</strain>
    </source>
</reference>
<gene>
    <name evidence="2" type="ORF">SCUD_LOCUS20998</name>
</gene>